<dbReference type="EMBL" id="KV423929">
    <property type="protein sequence ID" value="KZT60608.1"/>
    <property type="molecule type" value="Genomic_DNA"/>
</dbReference>
<evidence type="ECO:0000313" key="5">
    <source>
        <dbReference type="EMBL" id="KZT60608.1"/>
    </source>
</evidence>
<gene>
    <name evidence="5" type="ORF">CALCODRAFT_506706</name>
</gene>
<feature type="compositionally biased region" description="Low complexity" evidence="3">
    <location>
        <begin position="1067"/>
        <end position="1087"/>
    </location>
</feature>
<feature type="compositionally biased region" description="Low complexity" evidence="3">
    <location>
        <begin position="1206"/>
        <end position="1222"/>
    </location>
</feature>
<feature type="region of interest" description="Disordered" evidence="3">
    <location>
        <begin position="599"/>
        <end position="619"/>
    </location>
</feature>
<feature type="region of interest" description="Disordered" evidence="3">
    <location>
        <begin position="1060"/>
        <end position="1103"/>
    </location>
</feature>
<accession>A0A165IIC0</accession>
<name>A0A165IIC0_9BASI</name>
<dbReference type="InParanoid" id="A0A165IIC0"/>
<dbReference type="SUPFAM" id="SSF54695">
    <property type="entry name" value="POZ domain"/>
    <property type="match status" value="1"/>
</dbReference>
<feature type="domain" description="BTB" evidence="4">
    <location>
        <begin position="671"/>
        <end position="764"/>
    </location>
</feature>
<dbReference type="PROSITE" id="PS50012">
    <property type="entry name" value="RCC1_3"/>
    <property type="match status" value="3"/>
</dbReference>
<dbReference type="SMART" id="SM00225">
    <property type="entry name" value="BTB"/>
    <property type="match status" value="2"/>
</dbReference>
<dbReference type="PRINTS" id="PR00633">
    <property type="entry name" value="RCCNDNSATION"/>
</dbReference>
<feature type="compositionally biased region" description="Polar residues" evidence="3">
    <location>
        <begin position="1194"/>
        <end position="1204"/>
    </location>
</feature>
<dbReference type="InterPro" id="IPR036770">
    <property type="entry name" value="Ankyrin_rpt-contain_sf"/>
</dbReference>
<dbReference type="Gene3D" id="3.30.710.10">
    <property type="entry name" value="Potassium Channel Kv1.1, Chain A"/>
    <property type="match status" value="2"/>
</dbReference>
<feature type="region of interest" description="Disordered" evidence="3">
    <location>
        <begin position="1326"/>
        <end position="1358"/>
    </location>
</feature>
<evidence type="ECO:0000259" key="4">
    <source>
        <dbReference type="PROSITE" id="PS50097"/>
    </source>
</evidence>
<dbReference type="InterPro" id="IPR000408">
    <property type="entry name" value="Reg_chr_condens"/>
</dbReference>
<dbReference type="InterPro" id="IPR051625">
    <property type="entry name" value="Signaling_Regulatory_Domain"/>
</dbReference>
<dbReference type="Pfam" id="PF13540">
    <property type="entry name" value="RCC1_2"/>
    <property type="match status" value="1"/>
</dbReference>
<dbReference type="OrthoDB" id="1893551at2759"/>
<proteinExistence type="predicted"/>
<evidence type="ECO:0000256" key="1">
    <source>
        <dbReference type="ARBA" id="ARBA00022737"/>
    </source>
</evidence>
<evidence type="ECO:0000256" key="3">
    <source>
        <dbReference type="SAM" id="MobiDB-lite"/>
    </source>
</evidence>
<reference evidence="5 6" key="1">
    <citation type="journal article" date="2016" name="Mol. Biol. Evol.">
        <title>Comparative Genomics of Early-Diverging Mushroom-Forming Fungi Provides Insights into the Origins of Lignocellulose Decay Capabilities.</title>
        <authorList>
            <person name="Nagy L.G."/>
            <person name="Riley R."/>
            <person name="Tritt A."/>
            <person name="Adam C."/>
            <person name="Daum C."/>
            <person name="Floudas D."/>
            <person name="Sun H."/>
            <person name="Yadav J.S."/>
            <person name="Pangilinan J."/>
            <person name="Larsson K.H."/>
            <person name="Matsuura K."/>
            <person name="Barry K."/>
            <person name="Labutti K."/>
            <person name="Kuo R."/>
            <person name="Ohm R.A."/>
            <person name="Bhattacharya S.S."/>
            <person name="Shirouzu T."/>
            <person name="Yoshinaga Y."/>
            <person name="Martin F.M."/>
            <person name="Grigoriev I.V."/>
            <person name="Hibbett D.S."/>
        </authorList>
    </citation>
    <scope>NUCLEOTIDE SEQUENCE [LARGE SCALE GENOMIC DNA]</scope>
    <source>
        <strain evidence="5 6">HHB12733</strain>
    </source>
</reference>
<protein>
    <recommendedName>
        <fullName evidence="4">BTB domain-containing protein</fullName>
    </recommendedName>
</protein>
<dbReference type="SUPFAM" id="SSF48403">
    <property type="entry name" value="Ankyrin repeat"/>
    <property type="match status" value="1"/>
</dbReference>
<dbReference type="Pfam" id="PF12796">
    <property type="entry name" value="Ank_2"/>
    <property type="match status" value="1"/>
</dbReference>
<feature type="region of interest" description="Disordered" evidence="3">
    <location>
        <begin position="1166"/>
        <end position="1312"/>
    </location>
</feature>
<feature type="repeat" description="RCC1" evidence="2">
    <location>
        <begin position="282"/>
        <end position="345"/>
    </location>
</feature>
<organism evidence="5 6">
    <name type="scientific">Calocera cornea HHB12733</name>
    <dbReference type="NCBI Taxonomy" id="1353952"/>
    <lineage>
        <taxon>Eukaryota</taxon>
        <taxon>Fungi</taxon>
        <taxon>Dikarya</taxon>
        <taxon>Basidiomycota</taxon>
        <taxon>Agaricomycotina</taxon>
        <taxon>Dacrymycetes</taxon>
        <taxon>Dacrymycetales</taxon>
        <taxon>Dacrymycetaceae</taxon>
        <taxon>Calocera</taxon>
    </lineage>
</organism>
<feature type="region of interest" description="Disordered" evidence="3">
    <location>
        <begin position="1370"/>
        <end position="1432"/>
    </location>
</feature>
<dbReference type="InterPro" id="IPR002110">
    <property type="entry name" value="Ankyrin_rpt"/>
</dbReference>
<keyword evidence="1" id="KW-0677">Repeat</keyword>
<dbReference type="PROSITE" id="PS50097">
    <property type="entry name" value="BTB"/>
    <property type="match status" value="2"/>
</dbReference>
<dbReference type="PANTHER" id="PTHR22872:SF2">
    <property type="entry name" value="INHIBITOR OF BRUTON TYROSINE KINASE"/>
    <property type="match status" value="1"/>
</dbReference>
<dbReference type="STRING" id="1353952.A0A165IIC0"/>
<feature type="compositionally biased region" description="Basic and acidic residues" evidence="3">
    <location>
        <begin position="1343"/>
        <end position="1358"/>
    </location>
</feature>
<keyword evidence="6" id="KW-1185">Reference proteome</keyword>
<dbReference type="FunCoup" id="A0A165IIC0">
    <property type="interactions" value="96"/>
</dbReference>
<feature type="repeat" description="RCC1" evidence="2">
    <location>
        <begin position="164"/>
        <end position="229"/>
    </location>
</feature>
<feature type="compositionally biased region" description="Polar residues" evidence="3">
    <location>
        <begin position="1170"/>
        <end position="1179"/>
    </location>
</feature>
<dbReference type="InterPro" id="IPR009091">
    <property type="entry name" value="RCC1/BLIP-II"/>
</dbReference>
<feature type="repeat" description="RCC1" evidence="2">
    <location>
        <begin position="232"/>
        <end position="281"/>
    </location>
</feature>
<dbReference type="InterPro" id="IPR000210">
    <property type="entry name" value="BTB/POZ_dom"/>
</dbReference>
<dbReference type="PANTHER" id="PTHR22872">
    <property type="entry name" value="BTK-BINDING PROTEIN-RELATED"/>
    <property type="match status" value="1"/>
</dbReference>
<dbReference type="SUPFAM" id="SSF50985">
    <property type="entry name" value="RCC1/BLIP-II"/>
    <property type="match status" value="1"/>
</dbReference>
<dbReference type="Pfam" id="PF00651">
    <property type="entry name" value="BTB"/>
    <property type="match status" value="1"/>
</dbReference>
<evidence type="ECO:0000256" key="2">
    <source>
        <dbReference type="PROSITE-ProRule" id="PRU00235"/>
    </source>
</evidence>
<dbReference type="Proteomes" id="UP000076842">
    <property type="component" value="Unassembled WGS sequence"/>
</dbReference>
<dbReference type="InterPro" id="IPR011333">
    <property type="entry name" value="SKP1/BTB/POZ_sf"/>
</dbReference>
<feature type="region of interest" description="Disordered" evidence="3">
    <location>
        <begin position="518"/>
        <end position="538"/>
    </location>
</feature>
<dbReference type="Gene3D" id="2.130.10.30">
    <property type="entry name" value="Regulator of chromosome condensation 1/beta-lactamase-inhibitor protein II"/>
    <property type="match status" value="1"/>
</dbReference>
<dbReference type="Gene3D" id="1.25.40.20">
    <property type="entry name" value="Ankyrin repeat-containing domain"/>
    <property type="match status" value="1"/>
</dbReference>
<dbReference type="CDD" id="cd18186">
    <property type="entry name" value="BTB_POZ_ZBTB_KLHL-like"/>
    <property type="match status" value="2"/>
</dbReference>
<sequence>MALSSQPTPLHVLYTIKDVRSFRQLLDARQQQSNSSHSGGGGSSFPRSWGVSSLGPVGSEVNARDGFGRTLLHIAAGSLDGWALEWVRICLAQKGVDVNLQDPESGWTALHRALYVGNLHASRLLMERADVDLKRKDNEDYTPWDVYNMTVEGTYPDFDAAYGTMLYTWGVNRNFTLGLGDGDDRTYPESINLGRLTTPGDALGSARFQTIGVSSIVMSKLHTGIVTSEPRANIRLCGFGSGGRLGAGSHTQYSFGPLKDFAHTVTALALGQDHTLALTTSGEVYSWGLGRFAQLGYVIENEKVAPAIESEQVQYSPKKVFGPLKGKEVRGVAACKTASAAWTRDGLYTWGTNAGQLGYDRHAVPSQISPRKVTAVAQGVLDVALAENAMCVLLDSQDVLCFWNDTHFKVNFPAQKFRNENSVYRPPQAIVKVMIRKLVACENAFVALSTFGDVFYFSLPEVGNADADSEKFILRPTRIWATRSAESMAKDIGIGADGTVILCSATGHVFVRQRNVKPAGDGRRSLSGQQAPGPGNLKSFKFHRVPWLQRVIKVSANSTGAFGAIAVDAVPQPVKVTGPTLGEQLVMVLPHLRQLAEHRSPIDKVGSPPSSNSEDAPPITVADEDEEDTIAEAAELKTACEVVEAFIQLEEAKLSQVTTSESVSARHLWGADISIEVAGCTIFAQQAILAARSRVFRDALAGQAYNGSDVTIALVKNAKGPIAKLNIRLLTRPSAVMQELQDLPLVFHPLSILLLLQYLYSDDLPSLWDRHIGERLLQKYSKLKLHGSRLRAELLTLARTLDLPALEAFMNAATYARRTPAPTLVRDMLQLFDDSQHTGRKAKYDMVLQLKDREVHCHSTVLRARSPFFASMFDDEEWMADRWSDEGMVEVNMRHLKWEVMEKVFAYIYEDKGVEMFDDVFRDTLDEYIDFVFHIMAVSSELLLDKLMLISSSVILRHVSLYNVPSLLADAAHLSARDLMNSLCGYIAMNLESVMESRLLDEMPHELLNRVGEYLRSMQAEQSPVARSGILLDEAMKTHADWLAIQDFPQPIQRSWKKMAKQSPKLSPINPMSPRISPMMRPRTSPPANKTAHFKSPPAAIPDDGGIFAMDEDVEIGRIPPMSLDNPAAVGSSSAALPIPNRAPVWKGKSLQAHQKTDMRSIMAEEAKTNNRPPITPTGSAPKGLGLPGYPLMSTPTPQRTPSGISLLSAGSTGSTPTTPLLKPANRPGLSRPGPSTPSPAPTGAQFPPLGTGVRQPSFKGPALGPIITPVRAVPSESGSRRRNQEAWTSFIPPAPPPMSVSPPSAGPSTGGVSFLAIQQEQKAAVAAGVKGPKKPSLLQIQEQEKAKKQEERASREEVEFMQWWAQEEDRVRRGGAPLPPADGTAGGRGGRGRGRPGRGTATEGGRGGRGGRKGGPAREKGKGPSPATVGA</sequence>
<feature type="domain" description="BTB" evidence="4">
    <location>
        <begin position="844"/>
        <end position="912"/>
    </location>
</feature>
<evidence type="ECO:0000313" key="6">
    <source>
        <dbReference type="Proteomes" id="UP000076842"/>
    </source>
</evidence>